<dbReference type="PANTHER" id="PTHR30632:SF0">
    <property type="entry name" value="SULFATE-BINDING PROTEIN"/>
    <property type="match status" value="1"/>
</dbReference>
<comment type="caution">
    <text evidence="6">The sequence shown here is derived from an EMBL/GenBank/DDBJ whole genome shotgun (WGS) entry which is preliminary data.</text>
</comment>
<evidence type="ECO:0000256" key="5">
    <source>
        <dbReference type="PIRSR" id="PIRSR004846-1"/>
    </source>
</evidence>
<dbReference type="PIRSF" id="PIRSF004846">
    <property type="entry name" value="ModA"/>
    <property type="match status" value="1"/>
</dbReference>
<dbReference type="Gene3D" id="3.40.190.10">
    <property type="entry name" value="Periplasmic binding protein-like II"/>
    <property type="match status" value="2"/>
</dbReference>
<dbReference type="PANTHER" id="PTHR30632">
    <property type="entry name" value="MOLYBDATE-BINDING PERIPLASMIC PROTEIN"/>
    <property type="match status" value="1"/>
</dbReference>
<dbReference type="InterPro" id="IPR041879">
    <property type="entry name" value="YvgL-like_PBP2"/>
</dbReference>
<evidence type="ECO:0000256" key="2">
    <source>
        <dbReference type="ARBA" id="ARBA00022505"/>
    </source>
</evidence>
<keyword evidence="2 5" id="KW-0500">Molybdenum</keyword>
<dbReference type="Proteomes" id="UP000249354">
    <property type="component" value="Unassembled WGS sequence"/>
</dbReference>
<dbReference type="GO" id="GO:1901359">
    <property type="term" value="F:tungstate binding"/>
    <property type="evidence" value="ECO:0007669"/>
    <property type="project" value="UniProtKB-ARBA"/>
</dbReference>
<organism evidence="6 7">
    <name type="scientific">Leptolyngbya foveolarum</name>
    <dbReference type="NCBI Taxonomy" id="47253"/>
    <lineage>
        <taxon>Bacteria</taxon>
        <taxon>Bacillati</taxon>
        <taxon>Cyanobacteriota</taxon>
        <taxon>Cyanophyceae</taxon>
        <taxon>Leptolyngbyales</taxon>
        <taxon>Leptolyngbyaceae</taxon>
        <taxon>Leptolyngbya group</taxon>
        <taxon>Leptolyngbya</taxon>
    </lineage>
</organism>
<feature type="binding site" evidence="5">
    <location>
        <position position="48"/>
    </location>
    <ligand>
        <name>molybdate</name>
        <dbReference type="ChEBI" id="CHEBI:36264"/>
    </ligand>
</feature>
<dbReference type="EMBL" id="QBMC01000039">
    <property type="protein sequence ID" value="PZO19739.1"/>
    <property type="molecule type" value="Genomic_DNA"/>
</dbReference>
<reference evidence="6 7" key="2">
    <citation type="submission" date="2018-06" db="EMBL/GenBank/DDBJ databases">
        <title>Metagenomic assembly of (sub)arctic Cyanobacteria and their associated microbiome from non-axenic cultures.</title>
        <authorList>
            <person name="Baurain D."/>
        </authorList>
    </citation>
    <scope>NUCLEOTIDE SEQUENCE [LARGE SCALE GENOMIC DNA]</scope>
    <source>
        <strain evidence="6">ULC129bin1</strain>
    </source>
</reference>
<dbReference type="NCBIfam" id="TIGR01256">
    <property type="entry name" value="modA"/>
    <property type="match status" value="1"/>
</dbReference>
<sequence length="238" mass="25356">MTADRATAIAPVQLTLSIAASLQVVMQSVQAAYRSEPKVAMVYNFGASGSLAQQIVQGAPVDIFLSASPDWMDVLNKEGLLAEGSRRNLLKNSLVLVTPKSDSRITGFKSLEAPQTQRIAIGEPESVPVGKYAKESLEAMNLFESLRSKLVLGKDVRQVLAYVETGSVEAGFVYATDALTSDKVRTVATVPDNAHSPILYPVAAIKSSQQVETALSFMNFLGSDAAVAIFKASGFDIV</sequence>
<keyword evidence="3 5" id="KW-0479">Metal-binding</keyword>
<evidence type="ECO:0000313" key="6">
    <source>
        <dbReference type="EMBL" id="PZO19739.1"/>
    </source>
</evidence>
<protein>
    <submittedName>
        <fullName evidence="6">Molybdate ABC transporter substrate-binding protein</fullName>
    </submittedName>
</protein>
<evidence type="ECO:0000256" key="4">
    <source>
        <dbReference type="ARBA" id="ARBA00022729"/>
    </source>
</evidence>
<dbReference type="InterPro" id="IPR050682">
    <property type="entry name" value="ModA/WtpA"/>
</dbReference>
<proteinExistence type="inferred from homology"/>
<reference evidence="7" key="1">
    <citation type="submission" date="2018-04" db="EMBL/GenBank/DDBJ databases">
        <authorList>
            <person name="Cornet L."/>
        </authorList>
    </citation>
    <scope>NUCLEOTIDE SEQUENCE [LARGE SCALE GENOMIC DNA]</scope>
</reference>
<feature type="binding site" evidence="5">
    <location>
        <position position="156"/>
    </location>
    <ligand>
        <name>molybdate</name>
        <dbReference type="ChEBI" id="CHEBI:36264"/>
    </ligand>
</feature>
<dbReference type="Pfam" id="PF13531">
    <property type="entry name" value="SBP_bac_11"/>
    <property type="match status" value="1"/>
</dbReference>
<dbReference type="CDD" id="cd13537">
    <property type="entry name" value="PBP2_YvgL_like"/>
    <property type="match status" value="1"/>
</dbReference>
<evidence type="ECO:0000256" key="3">
    <source>
        <dbReference type="ARBA" id="ARBA00022723"/>
    </source>
</evidence>
<feature type="binding site" evidence="5">
    <location>
        <position position="21"/>
    </location>
    <ligand>
        <name>molybdate</name>
        <dbReference type="ChEBI" id="CHEBI:36264"/>
    </ligand>
</feature>
<dbReference type="InterPro" id="IPR005950">
    <property type="entry name" value="ModA"/>
</dbReference>
<dbReference type="SUPFAM" id="SSF53850">
    <property type="entry name" value="Periplasmic binding protein-like II"/>
    <property type="match status" value="1"/>
</dbReference>
<accession>A0A2W4US02</accession>
<evidence type="ECO:0000256" key="1">
    <source>
        <dbReference type="ARBA" id="ARBA00009175"/>
    </source>
</evidence>
<feature type="binding site" evidence="5">
    <location>
        <position position="174"/>
    </location>
    <ligand>
        <name>molybdate</name>
        <dbReference type="ChEBI" id="CHEBI:36264"/>
    </ligand>
</feature>
<name>A0A2W4US02_9CYAN</name>
<dbReference type="GO" id="GO:0015689">
    <property type="term" value="P:molybdate ion transport"/>
    <property type="evidence" value="ECO:0007669"/>
    <property type="project" value="InterPro"/>
</dbReference>
<evidence type="ECO:0000313" key="7">
    <source>
        <dbReference type="Proteomes" id="UP000249354"/>
    </source>
</evidence>
<gene>
    <name evidence="6" type="primary">modA</name>
    <name evidence="6" type="ORF">DCF25_08020</name>
</gene>
<dbReference type="GO" id="GO:0046872">
    <property type="term" value="F:metal ion binding"/>
    <property type="evidence" value="ECO:0007669"/>
    <property type="project" value="UniProtKB-KW"/>
</dbReference>
<dbReference type="AlphaFoldDB" id="A0A2W4US02"/>
<comment type="similarity">
    <text evidence="1">Belongs to the bacterial solute-binding protein ModA family.</text>
</comment>
<dbReference type="FunFam" id="3.40.190.10:FF:000035">
    <property type="entry name" value="Molybdate ABC transporter substrate-binding protein"/>
    <property type="match status" value="1"/>
</dbReference>
<keyword evidence="4" id="KW-0732">Signal</keyword>
<dbReference type="GO" id="GO:0030973">
    <property type="term" value="F:molybdate ion binding"/>
    <property type="evidence" value="ECO:0007669"/>
    <property type="project" value="UniProtKB-ARBA"/>
</dbReference>